<feature type="transmembrane region" description="Helical" evidence="8">
    <location>
        <begin position="50"/>
        <end position="70"/>
    </location>
</feature>
<evidence type="ECO:0000313" key="11">
    <source>
        <dbReference type="EMBL" id="AKC05767.1"/>
    </source>
</evidence>
<comment type="subcellular location">
    <subcellularLocation>
        <location evidence="8">Cell inner membrane</location>
        <topology evidence="8">Multi-pass membrane protein</topology>
    </subcellularLocation>
    <subcellularLocation>
        <location evidence="1">Cell membrane</location>
        <topology evidence="1">Multi-pass membrane protein</topology>
    </subcellularLocation>
</comment>
<sequence>MSDKNLPAWAYSLPSTLMLMVPFDILASLAMDVYLPVVPQMPSELSTTTALIQLTLSSYILVIGLGQLIFGPLSDRIGRRSVVLGGATLFAIASFALAATSNGAVFLAFRILQALGASAALVGTFATVRDVYADKPEGATIYGLFGSILAFVPALGPILGAIVALAFGWRAIFAMLGVMAVLALLHAWFRWRETCPSNGQRRSPAISSILSNRPFWVYTIGFSTAMGAFFAFFSISPMVLIDGAGWGPVSFSLSFASVALVMIITTRFIGKVVKKWDVSGCFARGALTMAAGAVVLAALSISMRPGFISFVMPMWLIAIGIVLMVSVTANGALRDFGDVAGTAVAMYYCIQSLIVSGLGTLAVLVLDGSTAWPLVAYVLAMCAASMVGYAALKQK</sequence>
<evidence type="ECO:0000313" key="10">
    <source>
        <dbReference type="EMBL" id="AKC05757.1"/>
    </source>
</evidence>
<evidence type="ECO:0000256" key="5">
    <source>
        <dbReference type="ARBA" id="ARBA00022692"/>
    </source>
</evidence>
<keyword evidence="5 8" id="KW-0812">Transmembrane</keyword>
<feature type="domain" description="Major facilitator superfamily (MFS) profile" evidence="9">
    <location>
        <begin position="16"/>
        <end position="395"/>
    </location>
</feature>
<comment type="similarity">
    <text evidence="2 8">Belongs to the major facilitator superfamily. Bcr/CmlA family.</text>
</comment>
<evidence type="ECO:0000259" key="9">
    <source>
        <dbReference type="PROSITE" id="PS50850"/>
    </source>
</evidence>
<dbReference type="EMBL" id="KT454971">
    <property type="protein sequence ID" value="ALI58781.1"/>
    <property type="molecule type" value="Genomic_DNA"/>
</dbReference>
<dbReference type="SUPFAM" id="SSF103473">
    <property type="entry name" value="MFS general substrate transporter"/>
    <property type="match status" value="1"/>
</dbReference>
<dbReference type="PANTHER" id="PTHR23502">
    <property type="entry name" value="MAJOR FACILITATOR SUPERFAMILY"/>
    <property type="match status" value="1"/>
</dbReference>
<dbReference type="EMBL" id="KP299160">
    <property type="protein sequence ID" value="AKC05767.1"/>
    <property type="molecule type" value="Genomic_DNA"/>
</dbReference>
<keyword evidence="4" id="KW-1003">Cell membrane</keyword>
<proteinExistence type="inferred from homology"/>
<protein>
    <recommendedName>
        <fullName evidence="8">Bcr/CflA family efflux transporter</fullName>
    </recommendedName>
</protein>
<evidence type="ECO:0000313" key="13">
    <source>
        <dbReference type="EMBL" id="ALI58791.1"/>
    </source>
</evidence>
<evidence type="ECO:0000256" key="4">
    <source>
        <dbReference type="ARBA" id="ARBA00022475"/>
    </source>
</evidence>
<evidence type="ECO:0000256" key="1">
    <source>
        <dbReference type="ARBA" id="ARBA00004651"/>
    </source>
</evidence>
<dbReference type="NCBIfam" id="NF033134">
    <property type="entry name" value="cmlA_floR"/>
    <property type="match status" value="1"/>
</dbReference>
<evidence type="ECO:0000256" key="7">
    <source>
        <dbReference type="ARBA" id="ARBA00023136"/>
    </source>
</evidence>
<name>A0A0F6PP86_PSEAI</name>
<dbReference type="CDD" id="cd17320">
    <property type="entry name" value="MFS_MdfA_MDR_like"/>
    <property type="match status" value="1"/>
</dbReference>
<evidence type="ECO:0000256" key="3">
    <source>
        <dbReference type="ARBA" id="ARBA00022448"/>
    </source>
</evidence>
<feature type="transmembrane region" description="Helical" evidence="8">
    <location>
        <begin position="281"/>
        <end position="301"/>
    </location>
</feature>
<dbReference type="AlphaFoldDB" id="A0A0F6PP86"/>
<dbReference type="RefSeq" id="WP_031633255.1">
    <property type="nucleotide sequence ID" value="NG_052042.1"/>
</dbReference>
<keyword evidence="3 8" id="KW-0813">Transport</keyword>
<keyword evidence="7 8" id="KW-0472">Membrane</keyword>
<feature type="transmembrane region" description="Helical" evidence="8">
    <location>
        <begin position="307"/>
        <end position="333"/>
    </location>
</feature>
<feature type="transmembrane region" description="Helical" evidence="8">
    <location>
        <begin position="246"/>
        <end position="269"/>
    </location>
</feature>
<dbReference type="PATRIC" id="fig|287.2965.peg.2783"/>
<dbReference type="GO" id="GO:0042910">
    <property type="term" value="F:xenobiotic transmembrane transporter activity"/>
    <property type="evidence" value="ECO:0007669"/>
    <property type="project" value="InterPro"/>
</dbReference>
<feature type="transmembrane region" description="Helical" evidence="8">
    <location>
        <begin position="372"/>
        <end position="392"/>
    </location>
</feature>
<dbReference type="InterPro" id="IPR020846">
    <property type="entry name" value="MFS_dom"/>
</dbReference>
<evidence type="ECO:0000256" key="6">
    <source>
        <dbReference type="ARBA" id="ARBA00022989"/>
    </source>
</evidence>
<dbReference type="GO" id="GO:0005886">
    <property type="term" value="C:plasma membrane"/>
    <property type="evidence" value="ECO:0007669"/>
    <property type="project" value="UniProtKB-SubCell"/>
</dbReference>
<evidence type="ECO:0000313" key="12">
    <source>
        <dbReference type="EMBL" id="ALI58781.1"/>
    </source>
</evidence>
<feature type="transmembrane region" description="Helical" evidence="8">
    <location>
        <begin position="107"/>
        <end position="128"/>
    </location>
</feature>
<reference evidence="10" key="1">
    <citation type="submission" date="2014-12" db="EMBL/GenBank/DDBJ databases">
        <authorList>
            <person name="Marin M.A."/>
            <person name="Fonseca E.L."/>
            <person name="Encinas F."/>
            <person name="Vicente A.C.P."/>
        </authorList>
    </citation>
    <scope>NUCLEOTIDE SEQUENCE</scope>
    <source>
        <strain evidence="10">PS106</strain>
    </source>
</reference>
<gene>
    <name evidence="10" type="primary">bcr_1</name>
    <name evidence="11" type="synonym">bcr_2</name>
    <name evidence="12" type="ORF">CCBH4851_00075</name>
    <name evidence="13" type="ORF">CCBH4851_00085</name>
    <name evidence="10" type="ORF">ICEPaeSP_00022</name>
    <name evidence="11" type="ORF">ICEPaeSP_00032</name>
</gene>
<organism evidence="10">
    <name type="scientific">Pseudomonas aeruginosa</name>
    <dbReference type="NCBI Taxonomy" id="287"/>
    <lineage>
        <taxon>Bacteria</taxon>
        <taxon>Pseudomonadati</taxon>
        <taxon>Pseudomonadota</taxon>
        <taxon>Gammaproteobacteria</taxon>
        <taxon>Pseudomonadales</taxon>
        <taxon>Pseudomonadaceae</taxon>
        <taxon>Pseudomonas</taxon>
    </lineage>
</organism>
<dbReference type="InterPro" id="IPR004812">
    <property type="entry name" value="Efflux_drug-R_Bcr/CmlA"/>
</dbReference>
<feature type="transmembrane region" description="Helical" evidence="8">
    <location>
        <begin position="82"/>
        <end position="101"/>
    </location>
</feature>
<feature type="transmembrane region" description="Helical" evidence="8">
    <location>
        <begin position="9"/>
        <end position="30"/>
    </location>
</feature>
<keyword evidence="8" id="KW-0997">Cell inner membrane</keyword>
<dbReference type="EMBL" id="KT454971">
    <property type="protein sequence ID" value="ALI58791.1"/>
    <property type="molecule type" value="Genomic_DNA"/>
</dbReference>
<dbReference type="GO" id="GO:1990961">
    <property type="term" value="P:xenobiotic detoxification by transmembrane export across the plasma membrane"/>
    <property type="evidence" value="ECO:0007669"/>
    <property type="project" value="InterPro"/>
</dbReference>
<dbReference type="NCBIfam" id="TIGR00710">
    <property type="entry name" value="efflux_Bcr_CflA"/>
    <property type="match status" value="1"/>
</dbReference>
<feature type="transmembrane region" description="Helical" evidence="8">
    <location>
        <begin position="215"/>
        <end position="240"/>
    </location>
</feature>
<dbReference type="Pfam" id="PF07690">
    <property type="entry name" value="MFS_1"/>
    <property type="match status" value="1"/>
</dbReference>
<feature type="transmembrane region" description="Helical" evidence="8">
    <location>
        <begin position="345"/>
        <end position="366"/>
    </location>
</feature>
<dbReference type="InterPro" id="IPR011701">
    <property type="entry name" value="MFS"/>
</dbReference>
<evidence type="ECO:0000256" key="8">
    <source>
        <dbReference type="RuleBase" id="RU365088"/>
    </source>
</evidence>
<evidence type="ECO:0000256" key="2">
    <source>
        <dbReference type="ARBA" id="ARBA00006236"/>
    </source>
</evidence>
<dbReference type="PANTHER" id="PTHR23502:SF132">
    <property type="entry name" value="POLYAMINE TRANSPORTER 2-RELATED"/>
    <property type="match status" value="1"/>
</dbReference>
<dbReference type="EMBL" id="KP299160">
    <property type="protein sequence ID" value="AKC05757.1"/>
    <property type="molecule type" value="Genomic_DNA"/>
</dbReference>
<keyword evidence="6 8" id="KW-1133">Transmembrane helix</keyword>
<dbReference type="Gene3D" id="1.20.1720.10">
    <property type="entry name" value="Multidrug resistance protein D"/>
    <property type="match status" value="1"/>
</dbReference>
<dbReference type="InterPro" id="IPR036259">
    <property type="entry name" value="MFS_trans_sf"/>
</dbReference>
<reference evidence="12" key="2">
    <citation type="submission" date="2015-08" db="EMBL/GenBank/DDBJ databases">
        <title>Pseudomonas aeruginosa strain CCBH4851 chromosome region.</title>
        <authorList>
            <person name="Silveira M.C."/>
            <person name="Carvalho-Assef A.P.D."/>
            <person name="Albano R.M."/>
        </authorList>
    </citation>
    <scope>NUCLEOTIDE SEQUENCE</scope>
    <source>
        <strain evidence="12">CCBH4851</strain>
    </source>
</reference>
<feature type="transmembrane region" description="Helical" evidence="8">
    <location>
        <begin position="140"/>
        <end position="165"/>
    </location>
</feature>
<accession>A0A0F6PP86</accession>
<dbReference type="PROSITE" id="PS50850">
    <property type="entry name" value="MFS"/>
    <property type="match status" value="1"/>
</dbReference>
<feature type="transmembrane region" description="Helical" evidence="8">
    <location>
        <begin position="171"/>
        <end position="191"/>
    </location>
</feature>